<dbReference type="Pfam" id="PF07719">
    <property type="entry name" value="TPR_2"/>
    <property type="match status" value="1"/>
</dbReference>
<dbReference type="InterPro" id="IPR013105">
    <property type="entry name" value="TPR_2"/>
</dbReference>
<feature type="transmembrane region" description="Helical" evidence="4">
    <location>
        <begin position="7"/>
        <end position="24"/>
    </location>
</feature>
<dbReference type="Proteomes" id="UP000288227">
    <property type="component" value="Unassembled WGS sequence"/>
</dbReference>
<feature type="transmembrane region" description="Helical" evidence="4">
    <location>
        <begin position="30"/>
        <end position="48"/>
    </location>
</feature>
<keyword evidence="1" id="KW-0677">Repeat</keyword>
<keyword evidence="4" id="KW-0812">Transmembrane</keyword>
<reference evidence="5 6" key="1">
    <citation type="submission" date="2018-11" db="EMBL/GenBank/DDBJ databases">
        <title>Chryseotalea sanarue gen. nov., sp., nov., a member of the family Cytophagaceae, isolated from a brackish lake in Hamamatsu Japan.</title>
        <authorList>
            <person name="Maejima Y."/>
            <person name="Iino T."/>
            <person name="Muraguchi Y."/>
            <person name="Fukuda K."/>
            <person name="Ohkuma M."/>
            <person name="Moriuchi R."/>
            <person name="Dohra H."/>
            <person name="Kimbara K."/>
            <person name="Shintani M."/>
        </authorList>
    </citation>
    <scope>NUCLEOTIDE SEQUENCE [LARGE SCALE GENOMIC DNA]</scope>
    <source>
        <strain evidence="5 6">Ys</strain>
    </source>
</reference>
<evidence type="ECO:0000313" key="6">
    <source>
        <dbReference type="Proteomes" id="UP000288227"/>
    </source>
</evidence>
<evidence type="ECO:0000256" key="1">
    <source>
        <dbReference type="ARBA" id="ARBA00022737"/>
    </source>
</evidence>
<comment type="caution">
    <text evidence="5">The sequence shown here is derived from an EMBL/GenBank/DDBJ whole genome shotgun (WGS) entry which is preliminary data.</text>
</comment>
<dbReference type="Pfam" id="PF13181">
    <property type="entry name" value="TPR_8"/>
    <property type="match status" value="1"/>
</dbReference>
<keyword evidence="4" id="KW-0472">Membrane</keyword>
<keyword evidence="2 3" id="KW-0802">TPR repeat</keyword>
<dbReference type="Gene3D" id="1.25.40.10">
    <property type="entry name" value="Tetratricopeptide repeat domain"/>
    <property type="match status" value="1"/>
</dbReference>
<dbReference type="SMART" id="SM00028">
    <property type="entry name" value="TPR"/>
    <property type="match status" value="3"/>
</dbReference>
<dbReference type="RefSeq" id="WP_127122077.1">
    <property type="nucleotide sequence ID" value="NZ_BHXQ01000003.1"/>
</dbReference>
<keyword evidence="6" id="KW-1185">Reference proteome</keyword>
<sequence length="333" mass="38842">MSSPSRNFLYLILAIGSGIVWAFSWAIDTTLAYVLFGISCFFLTLFFYNRFAVIDEHSGNYDKSGSHLFKHGEESFRSGKTSQKAVPKSTVKSIENLKNLTVMVPVITLIILGVAFFYFIWNTTSSQQDLYPYDAYTKAEEFYTMQQYDSAYYYYKYASDNDEYLDEALLGLGNTHYMQFRYDSALYFYEKATQADAKAFQPKYSIAWWYFAQDQFQQSIDKLRELEYDYAQQGDLWQLLGDNYYELGNHDEALPNYERAYEIGNRSRWLCHVMAFLYDKKGDIKIAISLYKEALTFDDTIIEIYIRLGELQPGNEGDSYRTRAAELQLSNGR</sequence>
<organism evidence="5 6">
    <name type="scientific">Chryseotalea sanaruensis</name>
    <dbReference type="NCBI Taxonomy" id="2482724"/>
    <lineage>
        <taxon>Bacteria</taxon>
        <taxon>Pseudomonadati</taxon>
        <taxon>Bacteroidota</taxon>
        <taxon>Cytophagia</taxon>
        <taxon>Cytophagales</taxon>
        <taxon>Chryseotaleaceae</taxon>
        <taxon>Chryseotalea</taxon>
    </lineage>
</organism>
<dbReference type="InterPro" id="IPR019734">
    <property type="entry name" value="TPR_rpt"/>
</dbReference>
<protein>
    <submittedName>
        <fullName evidence="5">Uncharacterized protein</fullName>
    </submittedName>
</protein>
<dbReference type="PANTHER" id="PTHR12558:SF13">
    <property type="entry name" value="CELL DIVISION CYCLE PROTEIN 27 HOMOLOG"/>
    <property type="match status" value="1"/>
</dbReference>
<dbReference type="OrthoDB" id="982408at2"/>
<keyword evidence="4" id="KW-1133">Transmembrane helix</keyword>
<evidence type="ECO:0000313" key="5">
    <source>
        <dbReference type="EMBL" id="GCC51411.1"/>
    </source>
</evidence>
<dbReference type="AlphaFoldDB" id="A0A401U945"/>
<proteinExistence type="predicted"/>
<dbReference type="PROSITE" id="PS50005">
    <property type="entry name" value="TPR"/>
    <property type="match status" value="2"/>
</dbReference>
<feature type="repeat" description="TPR" evidence="3">
    <location>
        <begin position="166"/>
        <end position="199"/>
    </location>
</feature>
<dbReference type="EMBL" id="BHXQ01000003">
    <property type="protein sequence ID" value="GCC51411.1"/>
    <property type="molecule type" value="Genomic_DNA"/>
</dbReference>
<evidence type="ECO:0000256" key="3">
    <source>
        <dbReference type="PROSITE-ProRule" id="PRU00339"/>
    </source>
</evidence>
<accession>A0A401U945</accession>
<feature type="transmembrane region" description="Helical" evidence="4">
    <location>
        <begin position="100"/>
        <end position="121"/>
    </location>
</feature>
<name>A0A401U945_9BACT</name>
<feature type="repeat" description="TPR" evidence="3">
    <location>
        <begin position="234"/>
        <end position="267"/>
    </location>
</feature>
<dbReference type="InterPro" id="IPR011990">
    <property type="entry name" value="TPR-like_helical_dom_sf"/>
</dbReference>
<evidence type="ECO:0000256" key="4">
    <source>
        <dbReference type="SAM" id="Phobius"/>
    </source>
</evidence>
<dbReference type="SUPFAM" id="SSF48452">
    <property type="entry name" value="TPR-like"/>
    <property type="match status" value="1"/>
</dbReference>
<evidence type="ECO:0000256" key="2">
    <source>
        <dbReference type="ARBA" id="ARBA00022803"/>
    </source>
</evidence>
<gene>
    <name evidence="5" type="ORF">SanaruYs_16360</name>
</gene>
<dbReference type="PANTHER" id="PTHR12558">
    <property type="entry name" value="CELL DIVISION CYCLE 16,23,27"/>
    <property type="match status" value="1"/>
</dbReference>